<gene>
    <name evidence="16" type="ORF">SO694_00036057</name>
</gene>
<comment type="subcellular location">
    <subcellularLocation>
        <location evidence="1">Cytoplasm</location>
        <location evidence="1">Cytoskeleton</location>
        <location evidence="1">Cilium basal body</location>
    </subcellularLocation>
</comment>
<dbReference type="InterPro" id="IPR017233">
    <property type="entry name" value="WDR35"/>
</dbReference>
<feature type="compositionally biased region" description="Basic and acidic residues" evidence="10">
    <location>
        <begin position="642"/>
        <end position="664"/>
    </location>
</feature>
<evidence type="ECO:0000256" key="7">
    <source>
        <dbReference type="ARBA" id="ARBA00023212"/>
    </source>
</evidence>
<evidence type="ECO:0000256" key="9">
    <source>
        <dbReference type="PROSITE-ProRule" id="PRU00221"/>
    </source>
</evidence>
<dbReference type="InterPro" id="IPR036322">
    <property type="entry name" value="WD40_repeat_dom_sf"/>
</dbReference>
<dbReference type="InterPro" id="IPR056170">
    <property type="entry name" value="Znf_IFT121-like"/>
</dbReference>
<dbReference type="InterPro" id="IPR056158">
    <property type="entry name" value="Beta-prop_IFT121_2nd"/>
</dbReference>
<dbReference type="Pfam" id="PF23387">
    <property type="entry name" value="TPR_IFT80_172"/>
    <property type="match status" value="1"/>
</dbReference>
<keyword evidence="2" id="KW-0963">Cytoplasm</keyword>
<dbReference type="InterPro" id="IPR057979">
    <property type="entry name" value="TPR_IFT121"/>
</dbReference>
<dbReference type="Pfam" id="PF23145">
    <property type="entry name" value="Zf_2nd_IFT121"/>
    <property type="match status" value="1"/>
</dbReference>
<dbReference type="InterPro" id="IPR039857">
    <property type="entry name" value="Ift122/121"/>
</dbReference>
<dbReference type="PROSITE" id="PS50082">
    <property type="entry name" value="WD_REPEATS_2"/>
    <property type="match status" value="1"/>
</dbReference>
<dbReference type="Gene3D" id="2.130.10.10">
    <property type="entry name" value="YVTN repeat-like/Quinoprotein amine dehydrogenase"/>
    <property type="match status" value="1"/>
</dbReference>
<dbReference type="InterPro" id="IPR015943">
    <property type="entry name" value="WD40/YVTN_repeat-like_dom_sf"/>
</dbReference>
<evidence type="ECO:0000259" key="12">
    <source>
        <dbReference type="Pfam" id="PF23387"/>
    </source>
</evidence>
<dbReference type="InterPro" id="IPR001680">
    <property type="entry name" value="WD40_rpt"/>
</dbReference>
<keyword evidence="17" id="KW-1185">Reference proteome</keyword>
<keyword evidence="5" id="KW-0970">Cilium biogenesis/degradation</keyword>
<comment type="caution">
    <text evidence="16">The sequence shown here is derived from an EMBL/GenBank/DDBJ whole genome shotgun (WGS) entry which is preliminary data.</text>
</comment>
<evidence type="ECO:0000256" key="10">
    <source>
        <dbReference type="SAM" id="MobiDB-lite"/>
    </source>
</evidence>
<dbReference type="InterPro" id="IPR056159">
    <property type="entry name" value="Beta-prop_IFT121_TULP_N"/>
</dbReference>
<dbReference type="Proteomes" id="UP001363151">
    <property type="component" value="Unassembled WGS sequence"/>
</dbReference>
<keyword evidence="3 9" id="KW-0853">WD repeat</keyword>
<feature type="domain" description="IFT121-like zinc finger" evidence="11">
    <location>
        <begin position="1221"/>
        <end position="1261"/>
    </location>
</feature>
<name>A0ABR1FL45_AURAN</name>
<dbReference type="EMBL" id="JBBJCI010000365">
    <property type="protein sequence ID" value="KAK7232862.1"/>
    <property type="molecule type" value="Genomic_DNA"/>
</dbReference>
<feature type="domain" description="IFT121/TULP4 N-terminal" evidence="14">
    <location>
        <begin position="31"/>
        <end position="359"/>
    </location>
</feature>
<dbReference type="PIRSF" id="PIRSF037536">
    <property type="entry name" value="WD_repeat_p35"/>
    <property type="match status" value="1"/>
</dbReference>
<dbReference type="PROSITE" id="PS50294">
    <property type="entry name" value="WD_REPEATS_REGION"/>
    <property type="match status" value="1"/>
</dbReference>
<feature type="region of interest" description="Disordered" evidence="10">
    <location>
        <begin position="642"/>
        <end position="671"/>
    </location>
</feature>
<evidence type="ECO:0000259" key="11">
    <source>
        <dbReference type="Pfam" id="PF23145"/>
    </source>
</evidence>
<sequence>MFIYLSKSASRGVRRAPPPPVARPLPPPTAEIAIPNGVVLHSLAWNPDHGWIASGGDDGLLKVLKLDSPRDVGKAPGGSVPSNLSMNQTLEGHHGSVMCVTWNANYRKLTTSDQNGLIIVWMLHKGVWFEEMINNRNKSVVRAMKWTADGQKICIVYEDGAVIVGSVDGNRLWGKDLTCGLTNVEWSPDANYILFVTSDSELHMYDLMGSKVKTIPTGGDGGGKRSRDGSATIIGVHWYDGMEGYTDPNAPTLAVAFGNGRVQLMRGSEDAEPVVVESDLRLRQCKWNTRGTVLALAGTLAPSGSDQREDSVVQFFSPYGKKLRSLKVPGGGINALSWEGGGLRIALAVDAYIYFANIRPDYKWGYFAGDTVVVAYSPPERSGTAVVFWDTKTNEKVKKRANGLRAIKAVGEHCMMVCEERSPADETQVSYRVSLRNAIGAPVESRLSPVEPVHAAMTHHYAIVASDRHVYVWQFAKLQAKLAGKAKAKGEAAADLISLRQSTGRERVLDVAAPSADAVVMVEQFKPPPRDRDGPGDGVSDPIAAVAASDRLLLVARASGDIFQYSLPHVSLERKHGVSSVPWILSLNCASSKLAIIDTHGRLAGREKKCPTSKAPLSAAFQSFRLMRLGIMDLAKKREASADKAGGEAKGGDDDGEGKRDEGGRGGGEAGELLNFERKDCWDVVWAEDDPDLFVAMEKTRLCVYGADLEPEEPIVCSGYVASFKSLKVTSVVLEHVAQNPEKVTRDVVVVNETSSLREVRDVLQQSGSAEGYMCVEQRPHPHLWRFLAESALEALDLTYADKAFVRCHDYQGIQFVKRLRGLSDRMKQRAEVAAFFGRFDEAEQIYREIDRKDLAIELRVRLGDWARVSHLVQSGGGDDKQLASAYCKLGDHYALRSLWDKAREFFELAKRQAGQERGDSTRQDKMAECYYRLGDFAALEALAGAVPQGAPLLLDLGRKFESVGLHAPAVEAYLRAGEPKAAIDCCVLLNQWEKAVEIAEEFGFQQIEGLLAKLYRKANKATDAAKLLAAIAEDVGVQQANPLRAKKLHVLAALEVERYRKKTLDLTATRGGDIAQTTAATLDTLMTHDQESGASGAKVLDNAWRGAAAYHYYVLAHKQLYAGSMDAATKTSIRLAEYEDVLPRRDIYSIVALAAYHSGDYDVCSRAFIKLETLDDLAEDEQDEIQRLALAIFSKKPPGEHSPLASCYIACLETGTPYHACTKTGRAVLDGRTLQCTTCRHHAFEAELSRDDNHCPLCHTVYPAQYRVA</sequence>
<feature type="domain" description="IFT121 second beta-propeller" evidence="13">
    <location>
        <begin position="364"/>
        <end position="603"/>
    </location>
</feature>
<dbReference type="InterPro" id="IPR056157">
    <property type="entry name" value="TPR_IFT80_172_dom"/>
</dbReference>
<feature type="repeat" description="WD" evidence="9">
    <location>
        <begin position="90"/>
        <end position="121"/>
    </location>
</feature>
<keyword evidence="6" id="KW-0969">Cilium</keyword>
<evidence type="ECO:0000256" key="1">
    <source>
        <dbReference type="ARBA" id="ARBA00004120"/>
    </source>
</evidence>
<keyword evidence="4" id="KW-0677">Repeat</keyword>
<evidence type="ECO:0000256" key="6">
    <source>
        <dbReference type="ARBA" id="ARBA00023069"/>
    </source>
</evidence>
<dbReference type="Pfam" id="PF25170">
    <property type="entry name" value="TPR_WDR35"/>
    <property type="match status" value="1"/>
</dbReference>
<dbReference type="SMART" id="SM00320">
    <property type="entry name" value="WD40"/>
    <property type="match status" value="3"/>
</dbReference>
<evidence type="ECO:0000256" key="4">
    <source>
        <dbReference type="ARBA" id="ARBA00022737"/>
    </source>
</evidence>
<evidence type="ECO:0000313" key="17">
    <source>
        <dbReference type="Proteomes" id="UP001363151"/>
    </source>
</evidence>
<keyword evidence="7" id="KW-0206">Cytoskeleton</keyword>
<evidence type="ECO:0000256" key="8">
    <source>
        <dbReference type="ARBA" id="ARBA00023273"/>
    </source>
</evidence>
<dbReference type="PANTHER" id="PTHR12764">
    <property type="entry name" value="WD REPEAT DOMAIN-RELATED"/>
    <property type="match status" value="1"/>
</dbReference>
<protein>
    <submittedName>
        <fullName evidence="16">WD repeat-containing protein</fullName>
    </submittedName>
</protein>
<reference evidence="16 17" key="1">
    <citation type="submission" date="2024-03" db="EMBL/GenBank/DDBJ databases">
        <title>Aureococcus anophagefferens CCMP1851 and Kratosvirus quantuckense: Draft genome of a second virus-susceptible host strain in the model system.</title>
        <authorList>
            <person name="Chase E."/>
            <person name="Truchon A.R."/>
            <person name="Schepens W."/>
            <person name="Wilhelm S.W."/>
        </authorList>
    </citation>
    <scope>NUCLEOTIDE SEQUENCE [LARGE SCALE GENOMIC DNA]</scope>
    <source>
        <strain evidence="16 17">CCMP1851</strain>
    </source>
</reference>
<dbReference type="SUPFAM" id="SSF48452">
    <property type="entry name" value="TPR-like"/>
    <property type="match status" value="1"/>
</dbReference>
<evidence type="ECO:0000259" key="14">
    <source>
        <dbReference type="Pfam" id="PF24797"/>
    </source>
</evidence>
<dbReference type="Gene3D" id="1.25.40.470">
    <property type="match status" value="1"/>
</dbReference>
<evidence type="ECO:0000313" key="16">
    <source>
        <dbReference type="EMBL" id="KAK7232862.1"/>
    </source>
</evidence>
<dbReference type="Pfam" id="PF23390">
    <property type="entry name" value="Beta-prop_WDR35_2nd"/>
    <property type="match status" value="2"/>
</dbReference>
<feature type="domain" description="IFT121 second beta-propeller" evidence="13">
    <location>
        <begin position="669"/>
        <end position="751"/>
    </location>
</feature>
<dbReference type="InterPro" id="IPR057361">
    <property type="entry name" value="TPR_WDR35"/>
</dbReference>
<evidence type="ECO:0000259" key="13">
    <source>
        <dbReference type="Pfam" id="PF23390"/>
    </source>
</evidence>
<feature type="domain" description="IFT121-like TPR repeats" evidence="15">
    <location>
        <begin position="1102"/>
        <end position="1199"/>
    </location>
</feature>
<dbReference type="Pfam" id="PF25768">
    <property type="entry name" value="TPR_IFT121"/>
    <property type="match status" value="1"/>
</dbReference>
<dbReference type="InterPro" id="IPR011990">
    <property type="entry name" value="TPR-like_helical_dom_sf"/>
</dbReference>
<dbReference type="PANTHER" id="PTHR12764:SF5">
    <property type="entry name" value="LD29485P"/>
    <property type="match status" value="1"/>
</dbReference>
<dbReference type="SUPFAM" id="SSF50978">
    <property type="entry name" value="WD40 repeat-like"/>
    <property type="match status" value="1"/>
</dbReference>
<proteinExistence type="predicted"/>
<feature type="domain" description="IFT80/172/WDR35 TPR" evidence="12">
    <location>
        <begin position="784"/>
        <end position="871"/>
    </location>
</feature>
<organism evidence="16 17">
    <name type="scientific">Aureococcus anophagefferens</name>
    <name type="common">Harmful bloom alga</name>
    <dbReference type="NCBI Taxonomy" id="44056"/>
    <lineage>
        <taxon>Eukaryota</taxon>
        <taxon>Sar</taxon>
        <taxon>Stramenopiles</taxon>
        <taxon>Ochrophyta</taxon>
        <taxon>Pelagophyceae</taxon>
        <taxon>Pelagomonadales</taxon>
        <taxon>Pelagomonadaceae</taxon>
        <taxon>Aureococcus</taxon>
    </lineage>
</organism>
<keyword evidence="8" id="KW-0966">Cell projection</keyword>
<accession>A0ABR1FL45</accession>
<evidence type="ECO:0000259" key="15">
    <source>
        <dbReference type="Pfam" id="PF25768"/>
    </source>
</evidence>
<evidence type="ECO:0000256" key="3">
    <source>
        <dbReference type="ARBA" id="ARBA00022574"/>
    </source>
</evidence>
<evidence type="ECO:0000256" key="2">
    <source>
        <dbReference type="ARBA" id="ARBA00022490"/>
    </source>
</evidence>
<dbReference type="Pfam" id="PF24797">
    <property type="entry name" value="Beta-prop_WDR35_TULP_N"/>
    <property type="match status" value="1"/>
</dbReference>
<evidence type="ECO:0000256" key="5">
    <source>
        <dbReference type="ARBA" id="ARBA00022794"/>
    </source>
</evidence>